<evidence type="ECO:0000313" key="2">
    <source>
        <dbReference type="Proteomes" id="UP001196413"/>
    </source>
</evidence>
<keyword evidence="2" id="KW-1185">Reference proteome</keyword>
<reference evidence="1" key="1">
    <citation type="submission" date="2021-06" db="EMBL/GenBank/DDBJ databases">
        <title>Parelaphostrongylus tenuis whole genome reference sequence.</title>
        <authorList>
            <person name="Garwood T.J."/>
            <person name="Larsen P.A."/>
            <person name="Fountain-Jones N.M."/>
            <person name="Garbe J.R."/>
            <person name="Macchietto M.G."/>
            <person name="Kania S.A."/>
            <person name="Gerhold R.W."/>
            <person name="Richards J.E."/>
            <person name="Wolf T.M."/>
        </authorList>
    </citation>
    <scope>NUCLEOTIDE SEQUENCE</scope>
    <source>
        <strain evidence="1">MNPRO001-30</strain>
        <tissue evidence="1">Meninges</tissue>
    </source>
</reference>
<evidence type="ECO:0000313" key="1">
    <source>
        <dbReference type="EMBL" id="KAJ1348869.1"/>
    </source>
</evidence>
<proteinExistence type="predicted"/>
<dbReference type="AlphaFoldDB" id="A0AAD5MR31"/>
<protein>
    <submittedName>
        <fullName evidence="1">Uncharacterized protein</fullName>
    </submittedName>
</protein>
<comment type="caution">
    <text evidence="1">The sequence shown here is derived from an EMBL/GenBank/DDBJ whole genome shotgun (WGS) entry which is preliminary data.</text>
</comment>
<name>A0AAD5MR31_PARTN</name>
<dbReference type="EMBL" id="JAHQIW010000575">
    <property type="protein sequence ID" value="KAJ1348869.1"/>
    <property type="molecule type" value="Genomic_DNA"/>
</dbReference>
<sequence>MPSDVDPIRDVNGFNLPLGDVTTLRFFKPGMKYSRSLAAAQLYQERLAYGGVTPTLSTSVSQTPHADLSAVQLLGGFNIVC</sequence>
<dbReference type="Proteomes" id="UP001196413">
    <property type="component" value="Unassembled WGS sequence"/>
</dbReference>
<gene>
    <name evidence="1" type="ORF">KIN20_004265</name>
</gene>
<accession>A0AAD5MR31</accession>
<organism evidence="1 2">
    <name type="scientific">Parelaphostrongylus tenuis</name>
    <name type="common">Meningeal worm</name>
    <dbReference type="NCBI Taxonomy" id="148309"/>
    <lineage>
        <taxon>Eukaryota</taxon>
        <taxon>Metazoa</taxon>
        <taxon>Ecdysozoa</taxon>
        <taxon>Nematoda</taxon>
        <taxon>Chromadorea</taxon>
        <taxon>Rhabditida</taxon>
        <taxon>Rhabditina</taxon>
        <taxon>Rhabditomorpha</taxon>
        <taxon>Strongyloidea</taxon>
        <taxon>Metastrongylidae</taxon>
        <taxon>Parelaphostrongylus</taxon>
    </lineage>
</organism>